<protein>
    <submittedName>
        <fullName evidence="1">Uncharacterized protein</fullName>
    </submittedName>
</protein>
<gene>
    <name evidence="1" type="ORF">IAB27_05395</name>
</gene>
<reference evidence="1" key="1">
    <citation type="submission" date="2020-10" db="EMBL/GenBank/DDBJ databases">
        <authorList>
            <person name="Gilroy R."/>
        </authorList>
    </citation>
    <scope>NUCLEOTIDE SEQUENCE</scope>
    <source>
        <strain evidence="1">CHK147-3167</strain>
    </source>
</reference>
<evidence type="ECO:0000313" key="1">
    <source>
        <dbReference type="EMBL" id="HIQ91038.1"/>
    </source>
</evidence>
<proteinExistence type="predicted"/>
<dbReference type="AlphaFoldDB" id="A0A9D1CYI3"/>
<evidence type="ECO:0000313" key="2">
    <source>
        <dbReference type="Proteomes" id="UP000886786"/>
    </source>
</evidence>
<dbReference type="Proteomes" id="UP000886786">
    <property type="component" value="Unassembled WGS sequence"/>
</dbReference>
<sequence>MKFSKIINKLLENEDFRKSIEKKYGNQDSTNCKIEIEKKGVRVRASFDGNVLGIIITLKSVLNSLQKDNNISDEMLDNLMNTAVHVED</sequence>
<reference evidence="1" key="2">
    <citation type="journal article" date="2021" name="PeerJ">
        <title>Extensive microbial diversity within the chicken gut microbiome revealed by metagenomics and culture.</title>
        <authorList>
            <person name="Gilroy R."/>
            <person name="Ravi A."/>
            <person name="Getino M."/>
            <person name="Pursley I."/>
            <person name="Horton D.L."/>
            <person name="Alikhan N.F."/>
            <person name="Baker D."/>
            <person name="Gharbi K."/>
            <person name="Hall N."/>
            <person name="Watson M."/>
            <person name="Adriaenssens E.M."/>
            <person name="Foster-Nyarko E."/>
            <person name="Jarju S."/>
            <person name="Secka A."/>
            <person name="Antonio M."/>
            <person name="Oren A."/>
            <person name="Chaudhuri R.R."/>
            <person name="La Ragione R."/>
            <person name="Hildebrand F."/>
            <person name="Pallen M.J."/>
        </authorList>
    </citation>
    <scope>NUCLEOTIDE SEQUENCE</scope>
    <source>
        <strain evidence="1">CHK147-3167</strain>
    </source>
</reference>
<organism evidence="1 2">
    <name type="scientific">Candidatus Coprosoma intestinipullorum</name>
    <dbReference type="NCBI Taxonomy" id="2840752"/>
    <lineage>
        <taxon>Bacteria</taxon>
        <taxon>Bacillati</taxon>
        <taxon>Bacillota</taxon>
        <taxon>Bacillota incertae sedis</taxon>
        <taxon>Candidatus Coprosoma</taxon>
    </lineage>
</organism>
<name>A0A9D1CYI3_9FIRM</name>
<comment type="caution">
    <text evidence="1">The sequence shown here is derived from an EMBL/GenBank/DDBJ whole genome shotgun (WGS) entry which is preliminary data.</text>
</comment>
<dbReference type="EMBL" id="DVFV01000096">
    <property type="protein sequence ID" value="HIQ91038.1"/>
    <property type="molecule type" value="Genomic_DNA"/>
</dbReference>
<accession>A0A9D1CYI3</accession>